<feature type="compositionally biased region" description="Low complexity" evidence="1">
    <location>
        <begin position="116"/>
        <end position="129"/>
    </location>
</feature>
<dbReference type="RefSeq" id="XP_067077749.1">
    <property type="nucleotide sequence ID" value="XM_067221648.1"/>
</dbReference>
<dbReference type="InterPro" id="IPR006652">
    <property type="entry name" value="Kelch_1"/>
</dbReference>
<dbReference type="Pfam" id="PF24681">
    <property type="entry name" value="Kelch_KLHDC2_KLHL20_DRC7"/>
    <property type="match status" value="1"/>
</dbReference>
<dbReference type="Pfam" id="PF01344">
    <property type="entry name" value="Kelch_1"/>
    <property type="match status" value="1"/>
</dbReference>
<sequence>MPPKRSKPGDVAVDKRPPGLLDATVQLASSVNAPSGMRIGHISFIHPANGHLCVVGGCDVSSLPKALTLPHEDKSALTMPFLESWNTEEQMWIAQRDEEEEEAQRLHESADKDSVGEGSESAGSSDGQSPVETCATFPSNGLQDLTWPTLAGIALQWKTQHEEPAVKNPPVIQPAGTLMELIERNKRDPKKEKAEDRESAEAPHAASARASAKAPVVLFVGGWKDSKYAHRSKSIDLGTGSVAYIKSLPSSPVMASSCSTATVVKNLVYVFGGNNSAGCTSSMEKADLTTNRWIERGVSTKNETGGSKPHPRSSHVAGLLLERYIVVYGGRQARVNTETSHGKAKKASKVDPRASIVIPSMEFEFCNDVAVYDVENEKWVVTSAVVNNMGPAPRYGHAACVLSPCELFVHGGIGAGGQILSDAWIIQLEEDAHGVALSWVKIRTSDTNEVHTPSRCLHSLAVGKGRRVYVTGGLSPGEDVVDVCMIDVKGLADVVPGQPVGRKGERLPTSAKRTASKLK</sequence>
<dbReference type="AlphaFoldDB" id="A0A1G4I384"/>
<feature type="region of interest" description="Disordered" evidence="1">
    <location>
        <begin position="96"/>
        <end position="137"/>
    </location>
</feature>
<feature type="region of interest" description="Disordered" evidence="1">
    <location>
        <begin position="183"/>
        <end position="207"/>
    </location>
</feature>
<evidence type="ECO:0000313" key="3">
    <source>
        <dbReference type="Proteomes" id="UP000195570"/>
    </source>
</evidence>
<gene>
    <name evidence="2" type="ORF">TEOVI_000717600</name>
</gene>
<dbReference type="PANTHER" id="PTHR23244">
    <property type="entry name" value="KELCH REPEAT DOMAIN"/>
    <property type="match status" value="1"/>
</dbReference>
<evidence type="ECO:0000313" key="2">
    <source>
        <dbReference type="EMBL" id="SCU66289.1"/>
    </source>
</evidence>
<feature type="compositionally biased region" description="Basic and acidic residues" evidence="1">
    <location>
        <begin position="103"/>
        <end position="115"/>
    </location>
</feature>
<dbReference type="Proteomes" id="UP000195570">
    <property type="component" value="Unassembled WGS sequence"/>
</dbReference>
<keyword evidence="3" id="KW-1185">Reference proteome</keyword>
<feature type="compositionally biased region" description="Basic and acidic residues" evidence="1">
    <location>
        <begin position="183"/>
        <end position="201"/>
    </location>
</feature>
<proteinExistence type="predicted"/>
<dbReference type="EMBL" id="CZPT02000526">
    <property type="protein sequence ID" value="SCU66289.1"/>
    <property type="molecule type" value="Genomic_DNA"/>
</dbReference>
<name>A0A1G4I384_TRYEQ</name>
<dbReference type="PANTHER" id="PTHR23244:SF493">
    <property type="entry name" value="GALACTOSE OXIDASE, CENTRAL DOMAIN FAMILY PROTEIN"/>
    <property type="match status" value="1"/>
</dbReference>
<feature type="region of interest" description="Disordered" evidence="1">
    <location>
        <begin position="499"/>
        <end position="519"/>
    </location>
</feature>
<dbReference type="SUPFAM" id="SSF117281">
    <property type="entry name" value="Kelch motif"/>
    <property type="match status" value="1"/>
</dbReference>
<dbReference type="GeneID" id="92381110"/>
<accession>A0A1G4I384</accession>
<dbReference type="Gene3D" id="2.120.10.80">
    <property type="entry name" value="Kelch-type beta propeller"/>
    <property type="match status" value="1"/>
</dbReference>
<dbReference type="VEuPathDB" id="TriTrypDB:TEOVI_000717600"/>
<reference evidence="2" key="1">
    <citation type="submission" date="2016-09" db="EMBL/GenBank/DDBJ databases">
        <authorList>
            <person name="Hebert L."/>
            <person name="Moumen B."/>
        </authorList>
    </citation>
    <scope>NUCLEOTIDE SEQUENCE [LARGE SCALE GENOMIC DNA]</scope>
    <source>
        <strain evidence="2">OVI</strain>
    </source>
</reference>
<comment type="caution">
    <text evidence="2">The sequence shown here is derived from an EMBL/GenBank/DDBJ whole genome shotgun (WGS) entry which is preliminary data.</text>
</comment>
<dbReference type="InterPro" id="IPR015915">
    <property type="entry name" value="Kelch-typ_b-propeller"/>
</dbReference>
<protein>
    <submittedName>
        <fullName evidence="2">Kelch motif/Galactose oxidase, central domain containing protein, putative</fullName>
    </submittedName>
</protein>
<organism evidence="2 3">
    <name type="scientific">Trypanosoma equiperdum</name>
    <dbReference type="NCBI Taxonomy" id="5694"/>
    <lineage>
        <taxon>Eukaryota</taxon>
        <taxon>Discoba</taxon>
        <taxon>Euglenozoa</taxon>
        <taxon>Kinetoplastea</taxon>
        <taxon>Metakinetoplastina</taxon>
        <taxon>Trypanosomatida</taxon>
        <taxon>Trypanosomatidae</taxon>
        <taxon>Trypanosoma</taxon>
    </lineage>
</organism>
<evidence type="ECO:0000256" key="1">
    <source>
        <dbReference type="SAM" id="MobiDB-lite"/>
    </source>
</evidence>